<dbReference type="EMBL" id="DVOF01000069">
    <property type="protein sequence ID" value="HIV02394.1"/>
    <property type="molecule type" value="Genomic_DNA"/>
</dbReference>
<protein>
    <submittedName>
        <fullName evidence="6">DUF4111 domain-containing protein</fullName>
    </submittedName>
</protein>
<evidence type="ECO:0000256" key="3">
    <source>
        <dbReference type="ARBA" id="ARBA00047831"/>
    </source>
</evidence>
<dbReference type="InterPro" id="IPR002934">
    <property type="entry name" value="Polymerase_NTP_transf_dom"/>
</dbReference>
<evidence type="ECO:0000259" key="4">
    <source>
        <dbReference type="Pfam" id="PF01909"/>
    </source>
</evidence>
<accession>A0A9D1SZK4</accession>
<reference evidence="6" key="1">
    <citation type="submission" date="2020-10" db="EMBL/GenBank/DDBJ databases">
        <authorList>
            <person name="Gilroy R."/>
        </authorList>
    </citation>
    <scope>NUCLEOTIDE SEQUENCE</scope>
    <source>
        <strain evidence="6">4920</strain>
    </source>
</reference>
<dbReference type="Pfam" id="PF13427">
    <property type="entry name" value="AadA_C"/>
    <property type="match status" value="1"/>
</dbReference>
<reference evidence="6" key="2">
    <citation type="journal article" date="2021" name="PeerJ">
        <title>Extensive microbial diversity within the chicken gut microbiome revealed by metagenomics and culture.</title>
        <authorList>
            <person name="Gilroy R."/>
            <person name="Ravi A."/>
            <person name="Getino M."/>
            <person name="Pursley I."/>
            <person name="Horton D.L."/>
            <person name="Alikhan N.F."/>
            <person name="Baker D."/>
            <person name="Gharbi K."/>
            <person name="Hall N."/>
            <person name="Watson M."/>
            <person name="Adriaenssens E.M."/>
            <person name="Foster-Nyarko E."/>
            <person name="Jarju S."/>
            <person name="Secka A."/>
            <person name="Antonio M."/>
            <person name="Oren A."/>
            <person name="Chaudhuri R.R."/>
            <person name="La Ragione R."/>
            <person name="Hildebrand F."/>
            <person name="Pallen M.J."/>
        </authorList>
    </citation>
    <scope>NUCLEOTIDE SEQUENCE</scope>
    <source>
        <strain evidence="6">4920</strain>
    </source>
</reference>
<comment type="catalytic activity">
    <reaction evidence="3">
        <text>spectinomycin + ATP = 9-O-adenylylspectinomycin + diphosphate</text>
        <dbReference type="Rhea" id="RHEA:63228"/>
        <dbReference type="ChEBI" id="CHEBI:30616"/>
        <dbReference type="ChEBI" id="CHEBI:33019"/>
        <dbReference type="ChEBI" id="CHEBI:146260"/>
        <dbReference type="ChEBI" id="CHEBI:146261"/>
    </reaction>
</comment>
<evidence type="ECO:0000256" key="1">
    <source>
        <dbReference type="ARBA" id="ARBA00022679"/>
    </source>
</evidence>
<dbReference type="GO" id="GO:0070566">
    <property type="term" value="F:adenylyltransferase activity"/>
    <property type="evidence" value="ECO:0007669"/>
    <property type="project" value="InterPro"/>
</dbReference>
<gene>
    <name evidence="6" type="ORF">IAC74_02375</name>
</gene>
<evidence type="ECO:0000259" key="5">
    <source>
        <dbReference type="Pfam" id="PF13427"/>
    </source>
</evidence>
<dbReference type="AlphaFoldDB" id="A0A9D1SZK4"/>
<evidence type="ECO:0000313" key="7">
    <source>
        <dbReference type="Proteomes" id="UP000886743"/>
    </source>
</evidence>
<dbReference type="Gene3D" id="3.30.460.10">
    <property type="entry name" value="Beta Polymerase, domain 2"/>
    <property type="match status" value="1"/>
</dbReference>
<name>A0A9D1SZK4_9FIRM</name>
<evidence type="ECO:0000313" key="6">
    <source>
        <dbReference type="EMBL" id="HIV02394.1"/>
    </source>
</evidence>
<dbReference type="CDD" id="cd05403">
    <property type="entry name" value="NT_KNTase_like"/>
    <property type="match status" value="1"/>
</dbReference>
<sequence>MDEWALLGAAAHTYAKILSQNLVGIYVHGSIAFGCFNWDTSDIDFIVVTEEPPALVEKEALLACLLSLDKSAPPKGFEMSVVLRRYCTHFVYPTPYELHFSNAHKAACMADRAAYCQSSRGTDKDLAAHFTVIRAVGRTLLGEDKAYVFGPVPASCYADSIKGDVTNAAEAIGENPVYVILNLCRVLAYIKEGLVLSKKDGGAWGVKNLPPKYGTVAEEACKRYAGHAPRPLDAELLQEFAAYMLSQINAKQA</sequence>
<dbReference type="Pfam" id="PF01909">
    <property type="entry name" value="NTP_transf_2"/>
    <property type="match status" value="1"/>
</dbReference>
<feature type="domain" description="Adenylyltransferase AadA C-terminal" evidence="5">
    <location>
        <begin position="148"/>
        <end position="246"/>
    </location>
</feature>
<dbReference type="InterPro" id="IPR025184">
    <property type="entry name" value="AadA_C"/>
</dbReference>
<dbReference type="SUPFAM" id="SSF81301">
    <property type="entry name" value="Nucleotidyltransferase"/>
    <property type="match status" value="1"/>
</dbReference>
<organism evidence="6 7">
    <name type="scientific">Candidatus Aphodoplasma excrementigallinarum</name>
    <dbReference type="NCBI Taxonomy" id="2840673"/>
    <lineage>
        <taxon>Bacteria</taxon>
        <taxon>Bacillati</taxon>
        <taxon>Bacillota</taxon>
        <taxon>Clostridia</taxon>
        <taxon>Eubacteriales</taxon>
        <taxon>Candidatus Aphodoplasma</taxon>
    </lineage>
</organism>
<proteinExistence type="predicted"/>
<dbReference type="InterPro" id="IPR043519">
    <property type="entry name" value="NT_sf"/>
</dbReference>
<dbReference type="GO" id="GO:0046677">
    <property type="term" value="P:response to antibiotic"/>
    <property type="evidence" value="ECO:0007669"/>
    <property type="project" value="UniProtKB-KW"/>
</dbReference>
<keyword evidence="2" id="KW-0046">Antibiotic resistance</keyword>
<dbReference type="InterPro" id="IPR024172">
    <property type="entry name" value="AadA/Aad9"/>
</dbReference>
<dbReference type="Proteomes" id="UP000886743">
    <property type="component" value="Unassembled WGS sequence"/>
</dbReference>
<keyword evidence="1" id="KW-0808">Transferase</keyword>
<comment type="caution">
    <text evidence="6">The sequence shown here is derived from an EMBL/GenBank/DDBJ whole genome shotgun (WGS) entry which is preliminary data.</text>
</comment>
<dbReference type="PIRSF" id="PIRSF000819">
    <property type="entry name" value="Streptomycin_3-adenylyltransf"/>
    <property type="match status" value="1"/>
</dbReference>
<feature type="domain" description="Polymerase nucleotidyl transferase" evidence="4">
    <location>
        <begin position="16"/>
        <end position="54"/>
    </location>
</feature>
<evidence type="ECO:0000256" key="2">
    <source>
        <dbReference type="ARBA" id="ARBA00023251"/>
    </source>
</evidence>